<protein>
    <recommendedName>
        <fullName evidence="2">Alginate lyase 2 domain-containing protein</fullName>
    </recommendedName>
</protein>
<sequence length="807" mass="85472">MLLIPLLGLVASARALNPGCNPGGNFDLSKWNLQLPTGSTGSPTTIPGSSLAGCSGYSSGVFYTDGTTGELVMTVPGSPSSAGCVTTPNSLHCRTEFREISPSSWSPNNGNNRLRVTMSVPRPDDSTHGTVIGQIHIDDSISSKPVCELFYSSSGQITMGVERTRAGGELLFTDIAKIPVGTTFTYEIRYESGQLSVAVNDGGFVQLSQYELANPNSYFKVGNYNQGDSYSEVRIQAISVSHGSKSSTGSAHPVSTISAGGIGPREVLYALDATVKPYASPTGACAAAPTKYSDSTVNLRLYYEDTCCHDVETAHIGTFNICHNSDGPFSSIEQAVGANLFDRGIHIVAYDGLDCTGGSTSLSLSNSKGCQAVSSGNAGYQSFMISEPQTCPVTGPAVASDNTVTMQLYSDVGCCTTVETIKMGNTGTCHEADASFHSFSQAVGKNEFGWNIHIHTFTQSGCQGESDSFSLTNAATCNKNGVAWKSFMIEQDCARHDLNAKNDNTVSLALYRDGDCCVFNGEDIDLGTVGSCHNANDKFGSITQAVGQNMFGKDIHVQLFEGADCSGTMKDYSLTNKDGWCSSGGVNEEFQSFMIKKQCDTHDVTYSGDFGVSLAFWQDGNCCTYNKEEISVGRTGGCRNTEKPFGSVTQAVGQLTFGHDIHVTVYEEQGCKGASKKFDLTNKEGWCSDGGVAEQYQSYAFAIDCGWKDPVNSNANTVTIETYTDVGCCTHKSETVLGVADTCHNAPDGGVAGLGIGAGSSWNGDILALYADKDCKGDLKYFELSSALADTCAVTGGIINSWRLVKP</sequence>
<evidence type="ECO:0000313" key="4">
    <source>
        <dbReference type="Proteomes" id="UP000054771"/>
    </source>
</evidence>
<evidence type="ECO:0000256" key="1">
    <source>
        <dbReference type="SAM" id="SignalP"/>
    </source>
</evidence>
<evidence type="ECO:0000259" key="2">
    <source>
        <dbReference type="Pfam" id="PF08787"/>
    </source>
</evidence>
<dbReference type="EMBL" id="CDMC01000008">
    <property type="protein sequence ID" value="CEL06503.1"/>
    <property type="molecule type" value="Genomic_DNA"/>
</dbReference>
<feature type="domain" description="Alginate lyase 2" evidence="2">
    <location>
        <begin position="26"/>
        <end position="242"/>
    </location>
</feature>
<evidence type="ECO:0000313" key="3">
    <source>
        <dbReference type="EMBL" id="CEL06503.1"/>
    </source>
</evidence>
<accession>A0A0U5G5T7</accession>
<gene>
    <name evidence="3" type="ORF">ASPCAL09680</name>
</gene>
<feature type="signal peptide" evidence="1">
    <location>
        <begin position="1"/>
        <end position="15"/>
    </location>
</feature>
<keyword evidence="1" id="KW-0732">Signal</keyword>
<reference evidence="4" key="1">
    <citation type="journal article" date="2016" name="Genome Announc.">
        <title>Draft genome sequences of fungus Aspergillus calidoustus.</title>
        <authorList>
            <person name="Horn F."/>
            <person name="Linde J."/>
            <person name="Mattern D.J."/>
            <person name="Walther G."/>
            <person name="Guthke R."/>
            <person name="Scherlach K."/>
            <person name="Martin K."/>
            <person name="Brakhage A.A."/>
            <person name="Petzke L."/>
            <person name="Valiante V."/>
        </authorList>
    </citation>
    <scope>NUCLEOTIDE SEQUENCE [LARGE SCALE GENOMIC DNA]</scope>
    <source>
        <strain evidence="4">SF006504</strain>
    </source>
</reference>
<dbReference type="Proteomes" id="UP000054771">
    <property type="component" value="Unassembled WGS sequence"/>
</dbReference>
<dbReference type="InterPro" id="IPR014895">
    <property type="entry name" value="Alginate_lyase_2"/>
</dbReference>
<dbReference type="OMA" id="NTGTCHE"/>
<name>A0A0U5G5T7_ASPCI</name>
<dbReference type="OrthoDB" id="77013at2759"/>
<proteinExistence type="predicted"/>
<feature type="chain" id="PRO_5013175798" description="Alginate lyase 2 domain-containing protein" evidence="1">
    <location>
        <begin position="16"/>
        <end position="807"/>
    </location>
</feature>
<dbReference type="Gene3D" id="2.60.120.200">
    <property type="match status" value="1"/>
</dbReference>
<keyword evidence="4" id="KW-1185">Reference proteome</keyword>
<dbReference type="SUPFAM" id="SSF49899">
    <property type="entry name" value="Concanavalin A-like lectins/glucanases"/>
    <property type="match status" value="1"/>
</dbReference>
<dbReference type="InterPro" id="IPR013320">
    <property type="entry name" value="ConA-like_dom_sf"/>
</dbReference>
<dbReference type="Pfam" id="PF08787">
    <property type="entry name" value="Alginate_lyase2"/>
    <property type="match status" value="1"/>
</dbReference>
<dbReference type="AlphaFoldDB" id="A0A0U5G5T7"/>
<organism evidence="3 4">
    <name type="scientific">Aspergillus calidoustus</name>
    <dbReference type="NCBI Taxonomy" id="454130"/>
    <lineage>
        <taxon>Eukaryota</taxon>
        <taxon>Fungi</taxon>
        <taxon>Dikarya</taxon>
        <taxon>Ascomycota</taxon>
        <taxon>Pezizomycotina</taxon>
        <taxon>Eurotiomycetes</taxon>
        <taxon>Eurotiomycetidae</taxon>
        <taxon>Eurotiales</taxon>
        <taxon>Aspergillaceae</taxon>
        <taxon>Aspergillus</taxon>
        <taxon>Aspergillus subgen. Nidulantes</taxon>
    </lineage>
</organism>